<feature type="compositionally biased region" description="Polar residues" evidence="1">
    <location>
        <begin position="1061"/>
        <end position="1075"/>
    </location>
</feature>
<feature type="region of interest" description="Disordered" evidence="1">
    <location>
        <begin position="132"/>
        <end position="551"/>
    </location>
</feature>
<feature type="compositionally biased region" description="Polar residues" evidence="1">
    <location>
        <begin position="995"/>
        <end position="1009"/>
    </location>
</feature>
<reference evidence="2" key="1">
    <citation type="submission" date="2022-01" db="EMBL/GenBank/DDBJ databases">
        <authorList>
            <person name="Braso-Vives M."/>
        </authorList>
    </citation>
    <scope>NUCLEOTIDE SEQUENCE</scope>
</reference>
<feature type="compositionally biased region" description="Basic and acidic residues" evidence="1">
    <location>
        <begin position="1108"/>
        <end position="1121"/>
    </location>
</feature>
<feature type="compositionally biased region" description="Polar residues" evidence="1">
    <location>
        <begin position="906"/>
        <end position="921"/>
    </location>
</feature>
<dbReference type="OrthoDB" id="6091751at2759"/>
<feature type="compositionally biased region" description="Polar residues" evidence="1">
    <location>
        <begin position="951"/>
        <end position="965"/>
    </location>
</feature>
<feature type="compositionally biased region" description="Polar residues" evidence="1">
    <location>
        <begin position="434"/>
        <end position="446"/>
    </location>
</feature>
<dbReference type="AlphaFoldDB" id="A0A8J9ZD76"/>
<accession>A0A8J9ZD76</accession>
<name>A0A8J9ZD76_BRALA</name>
<feature type="compositionally biased region" description="Polar residues" evidence="1">
    <location>
        <begin position="333"/>
        <end position="355"/>
    </location>
</feature>
<feature type="compositionally biased region" description="Polar residues" evidence="1">
    <location>
        <begin position="973"/>
        <end position="987"/>
    </location>
</feature>
<feature type="compositionally biased region" description="Acidic residues" evidence="1">
    <location>
        <begin position="159"/>
        <end position="173"/>
    </location>
</feature>
<evidence type="ECO:0000313" key="2">
    <source>
        <dbReference type="EMBL" id="CAH1252419.1"/>
    </source>
</evidence>
<sequence length="1239" mass="134924">MDQRSSIDEEKELWETIAAEDSDAWWTVDRDDSYQFILYIGHSTVDEFLDVAEKSFITSVVQPIQDEFKFSHVKVQFEKDARKPALLPLKVFRPMSSFLGREHLSNCITADQFVEAWNSMLREESNKRNDIYEFSESESESNVVMVRNSESEDHKSSSDGDEASESGDTSESDAEMHENSESEDDKSSSDRDEASESGNNSESDDTNGNMVIGNMVIVDDNTMSESDTPNNNASDSQAQTKDNTAASKGESQSKTKNNAAASEGESQSKTKNNTAASKGESQSKTKNNAAASKGESQSKTKNNAAASKGESQSKTKDNTAASKGESQSKTKDNTAASKGESQSKTKNNAAASKGESQSKTKDNAAASKGESQSKTKDNTAASKGESQSKTKAAASKGESQSKTKDNTAASKGESQSKTKAAASKGESQSKTKDNTAASKGESQSKTKAAASKGESQSKTKDNTAASKGESQSKTKDNTAASEGESQSKTKDNTAASKGESQSKTKDNTAASEGESQSKTKDNTAASEGESQSKTKDNTAASKGESQEDGDQKKLLLEAADLYVGEFRINIEQLHHPSMSRQVRALNETHVERLKKSFLAAGSLTFQSAGSLIGLVSREDCQSVEDFDAAKLSTYTVEIIDGNHRLEAQRRALIEATSQQREMFSQTKVALYVGLQDDSCLAAGIYCNDGKEHMEMSDMDMTKLFRNILLRNFLHSTEENLKTDSDLAGPKDYFSHIRDNILQLPARVSKKEDLKKKFDTFRLRLRIAQLSPRCYSLVMEFFVAEKARGRDMKASNFKWIQAMPENEIYELLSKATEIRPVTLKELKKAAAEAERKKKAKVMDKCQMTLKGTFIELMEGGRRVTYKRMEVTTGRKSRIWTAKELQACLSGETSSGKTSSPSKRRKSAQTNTGETSSGKTTSPSKRRKSAQTDTGETSSGKTSSPSKRRKSAQTDTGETSSGKTSSPSKRRKSAQTDTGETSSGKTSSPSKRRKSAQTDTGETSSGKTSSPSKRRKSAQTNTGETSSGKTTSPSKRRKSAQTDTGETSSGKTSSPSKRRKSAQTDTGETSSGKTSSPSKRRKSAQTDTGETSSGKTSSPAKQMKKSTRKLTREEQYEAAREAMEQSSPSANKEEPYFEDVRLEIPSVEVGDIVLVDPGKKQYNTKDPWLVVVMDVKRSTLTVKFLSGEFGKAWDVSPFDTTPCDLKKVVAKLWFDIFPLGTKKMPESIEEKVKNLHGSLEG</sequence>
<protein>
    <submittedName>
        <fullName evidence="2">TTC16 protein</fullName>
    </submittedName>
</protein>
<feature type="region of interest" description="Disordered" evidence="1">
    <location>
        <begin position="887"/>
        <end position="1133"/>
    </location>
</feature>
<feature type="compositionally biased region" description="Polar residues" evidence="1">
    <location>
        <begin position="378"/>
        <end position="390"/>
    </location>
</feature>
<feature type="compositionally biased region" description="Polar residues" evidence="1">
    <location>
        <begin position="1016"/>
        <end position="1031"/>
    </location>
</feature>
<feature type="compositionally biased region" description="Polar residues" evidence="1">
    <location>
        <begin position="221"/>
        <end position="310"/>
    </location>
</feature>
<gene>
    <name evidence="2" type="primary">TTC16</name>
    <name evidence="2" type="ORF">BLAG_LOCUS12499</name>
</gene>
<feature type="compositionally biased region" description="Basic and acidic residues" evidence="1">
    <location>
        <begin position="174"/>
        <end position="194"/>
    </location>
</feature>
<feature type="compositionally biased region" description="Polar residues" evidence="1">
    <location>
        <begin position="198"/>
        <end position="209"/>
    </location>
</feature>
<evidence type="ECO:0000313" key="3">
    <source>
        <dbReference type="Proteomes" id="UP000838412"/>
    </source>
</evidence>
<keyword evidence="3" id="KW-1185">Reference proteome</keyword>
<feature type="compositionally biased region" description="Polar residues" evidence="1">
    <location>
        <begin position="889"/>
        <end position="899"/>
    </location>
</feature>
<feature type="compositionally biased region" description="Basic and acidic residues" evidence="1">
    <location>
        <begin position="149"/>
        <end position="158"/>
    </location>
</feature>
<dbReference type="Proteomes" id="UP000838412">
    <property type="component" value="Chromosome 19"/>
</dbReference>
<evidence type="ECO:0000256" key="1">
    <source>
        <dbReference type="SAM" id="MobiDB-lite"/>
    </source>
</evidence>
<feature type="compositionally biased region" description="Polar residues" evidence="1">
    <location>
        <begin position="1039"/>
        <end position="1053"/>
    </location>
</feature>
<proteinExistence type="predicted"/>
<dbReference type="EMBL" id="OV696704">
    <property type="protein sequence ID" value="CAH1252419.1"/>
    <property type="molecule type" value="Genomic_DNA"/>
</dbReference>
<feature type="compositionally biased region" description="Polar residues" evidence="1">
    <location>
        <begin position="406"/>
        <end position="418"/>
    </location>
</feature>
<feature type="compositionally biased region" description="Polar residues" evidence="1">
    <location>
        <begin position="929"/>
        <end position="943"/>
    </location>
</feature>
<feature type="compositionally biased region" description="Polar residues" evidence="1">
    <location>
        <begin position="1083"/>
        <end position="1098"/>
    </location>
</feature>
<organism evidence="2 3">
    <name type="scientific">Branchiostoma lanceolatum</name>
    <name type="common">Common lancelet</name>
    <name type="synonym">Amphioxus lanceolatum</name>
    <dbReference type="NCBI Taxonomy" id="7740"/>
    <lineage>
        <taxon>Eukaryota</taxon>
        <taxon>Metazoa</taxon>
        <taxon>Chordata</taxon>
        <taxon>Cephalochordata</taxon>
        <taxon>Leptocardii</taxon>
        <taxon>Amphioxiformes</taxon>
        <taxon>Branchiostomatidae</taxon>
        <taxon>Branchiostoma</taxon>
    </lineage>
</organism>